<organism evidence="1 2">
    <name type="scientific">Streptomyces coelicoflavus</name>
    <dbReference type="NCBI Taxonomy" id="285562"/>
    <lineage>
        <taxon>Bacteria</taxon>
        <taxon>Bacillati</taxon>
        <taxon>Actinomycetota</taxon>
        <taxon>Actinomycetes</taxon>
        <taxon>Kitasatosporales</taxon>
        <taxon>Streptomycetaceae</taxon>
        <taxon>Streptomyces</taxon>
    </lineage>
</organism>
<dbReference type="EMBL" id="JAAGMA010000001">
    <property type="protein sequence ID" value="NEB07303.1"/>
    <property type="molecule type" value="Genomic_DNA"/>
</dbReference>
<reference evidence="1 2" key="1">
    <citation type="submission" date="2020-01" db="EMBL/GenBank/DDBJ databases">
        <title>Insect and environment-associated Actinomycetes.</title>
        <authorList>
            <person name="Currrie C."/>
            <person name="Chevrette M."/>
            <person name="Carlson C."/>
            <person name="Stubbendieck R."/>
            <person name="Wendt-Pienkowski E."/>
        </authorList>
    </citation>
    <scope>NUCLEOTIDE SEQUENCE [LARGE SCALE GENOMIC DNA]</scope>
    <source>
        <strain evidence="1 2">SID14163</strain>
    </source>
</reference>
<evidence type="ECO:0000313" key="1">
    <source>
        <dbReference type="EMBL" id="NEB07303.1"/>
    </source>
</evidence>
<gene>
    <name evidence="1" type="ORF">G3I32_00080</name>
</gene>
<accession>A0A7K3PBN8</accession>
<comment type="caution">
    <text evidence="1">The sequence shown here is derived from an EMBL/GenBank/DDBJ whole genome shotgun (WGS) entry which is preliminary data.</text>
</comment>
<dbReference type="Proteomes" id="UP000470446">
    <property type="component" value="Unassembled WGS sequence"/>
</dbReference>
<proteinExistence type="predicted"/>
<protein>
    <submittedName>
        <fullName evidence="1">Uncharacterized protein</fullName>
    </submittedName>
</protein>
<name>A0A7K3PBN8_9ACTN</name>
<dbReference type="AlphaFoldDB" id="A0A7K3PBN8"/>
<evidence type="ECO:0000313" key="2">
    <source>
        <dbReference type="Proteomes" id="UP000470446"/>
    </source>
</evidence>
<sequence length="196" mass="21785">MTQMPFELRRFTNTVTSQAQQDVSCWRGEVGGLGRVELVVPALEVVPVADQRRYCGAMVVGDSIPTSYFTGMPYGGRPRLASGRLNVAGQQSAFERSPWQTSREGRALRIWAVGREYRYRETENRRHHVLERPEARIAVVRSSWKRPEALSGTPEGAVDSVDISLAVLLEGVYTRNLSLRGAWISAPGRLADRLGG</sequence>